<proteinExistence type="predicted"/>
<name>G3IH60_CRIGR</name>
<dbReference type="SMART" id="SM01416">
    <property type="entry name" value="Ribosomal_L19e"/>
    <property type="match status" value="1"/>
</dbReference>
<reference evidence="4" key="1">
    <citation type="journal article" date="2011" name="Nat. Biotechnol.">
        <title>The genomic sequence of the Chinese hamster ovary (CHO)-K1 cell line.</title>
        <authorList>
            <person name="Xu X."/>
            <person name="Nagarajan H."/>
            <person name="Lewis N.E."/>
            <person name="Pan S."/>
            <person name="Cai Z."/>
            <person name="Liu X."/>
            <person name="Chen W."/>
            <person name="Xie M."/>
            <person name="Wang W."/>
            <person name="Hammond S."/>
            <person name="Andersen M.R."/>
            <person name="Neff N."/>
            <person name="Passarelli B."/>
            <person name="Koh W."/>
            <person name="Fan H.C."/>
            <person name="Wang J."/>
            <person name="Gui Y."/>
            <person name="Lee K.H."/>
            <person name="Betenbaugh M.J."/>
            <person name="Quake S.R."/>
            <person name="Famili I."/>
            <person name="Palsson B.O."/>
            <person name="Wang J."/>
        </authorList>
    </citation>
    <scope>NUCLEOTIDE SEQUENCE [LARGE SCALE GENOMIC DNA]</scope>
    <source>
        <strain evidence="4">CHO K1 cell line</strain>
    </source>
</reference>
<evidence type="ECO:0000259" key="2">
    <source>
        <dbReference type="SMART" id="SM01416"/>
    </source>
</evidence>
<feature type="domain" description="Large ribosomal subunit protein eL19" evidence="2">
    <location>
        <begin position="17"/>
        <end position="74"/>
    </location>
</feature>
<dbReference type="AlphaFoldDB" id="G3IH60"/>
<feature type="region of interest" description="Disordered" evidence="1">
    <location>
        <begin position="76"/>
        <end position="124"/>
    </location>
</feature>
<dbReference type="InterPro" id="IPR039547">
    <property type="entry name" value="Ribosomal_eL19"/>
</dbReference>
<organism evidence="3 4">
    <name type="scientific">Cricetulus griseus</name>
    <name type="common">Chinese hamster</name>
    <name type="synonym">Cricetulus barabensis griseus</name>
    <dbReference type="NCBI Taxonomy" id="10029"/>
    <lineage>
        <taxon>Eukaryota</taxon>
        <taxon>Metazoa</taxon>
        <taxon>Chordata</taxon>
        <taxon>Craniata</taxon>
        <taxon>Vertebrata</taxon>
        <taxon>Euteleostomi</taxon>
        <taxon>Mammalia</taxon>
        <taxon>Eutheria</taxon>
        <taxon>Euarchontoglires</taxon>
        <taxon>Glires</taxon>
        <taxon>Rodentia</taxon>
        <taxon>Myomorpha</taxon>
        <taxon>Muroidea</taxon>
        <taxon>Cricetidae</taxon>
        <taxon>Cricetinae</taxon>
        <taxon>Cricetulus</taxon>
    </lineage>
</organism>
<dbReference type="Proteomes" id="UP000001075">
    <property type="component" value="Unassembled WGS sequence"/>
</dbReference>
<dbReference type="EMBL" id="JH002722">
    <property type="protein sequence ID" value="EGW05317.1"/>
    <property type="molecule type" value="Genomic_DNA"/>
</dbReference>
<dbReference type="Gene3D" id="1.10.1200.240">
    <property type="match status" value="1"/>
</dbReference>
<dbReference type="InParanoid" id="G3IH60"/>
<gene>
    <name evidence="3" type="ORF">I79_023141</name>
</gene>
<dbReference type="InterPro" id="IPR035970">
    <property type="entry name" value="60S_ribosomal_eL19_sf"/>
</dbReference>
<evidence type="ECO:0000313" key="3">
    <source>
        <dbReference type="EMBL" id="EGW05317.1"/>
    </source>
</evidence>
<dbReference type="SUPFAM" id="SSF48140">
    <property type="entry name" value="Ribosomal protein L19 (L19e)"/>
    <property type="match status" value="1"/>
</dbReference>
<dbReference type="PANTHER" id="PTHR10722">
    <property type="entry name" value="60S RIBOSOMAL PROTEIN L19"/>
    <property type="match status" value="1"/>
</dbReference>
<dbReference type="GO" id="GO:0003735">
    <property type="term" value="F:structural constituent of ribosome"/>
    <property type="evidence" value="ECO:0007669"/>
    <property type="project" value="InterPro"/>
</dbReference>
<accession>G3IH60</accession>
<dbReference type="GO" id="GO:0006412">
    <property type="term" value="P:translation"/>
    <property type="evidence" value="ECO:0007669"/>
    <property type="project" value="InterPro"/>
</dbReference>
<dbReference type="Pfam" id="PF25476">
    <property type="entry name" value="Ribosomal_L19e_C"/>
    <property type="match status" value="1"/>
</dbReference>
<dbReference type="InterPro" id="IPR000196">
    <property type="entry name" value="Ribosomal_eL19_dom"/>
</dbReference>
<dbReference type="STRING" id="10029.G3IH60"/>
<keyword evidence="3" id="KW-0689">Ribosomal protein</keyword>
<keyword evidence="3" id="KW-0687">Ribonucleoprotein</keyword>
<dbReference type="InterPro" id="IPR057260">
    <property type="entry name" value="Ribosomal_L19e_C"/>
</dbReference>
<protein>
    <submittedName>
        <fullName evidence="3">60S ribosomal protein L19</fullName>
    </submittedName>
</protein>
<sequence length="124" mass="14500">MREKHFGSMEGYCQCKNAREGDLAAKDADPGRLLRSYRESKKIDRRMYHSLYLNVKGNVFKNKQILTEHIHKLKADKAGKKVLADQDEDHRSKTKEARKRPEESLQAQKEEIINTLSKEEETKK</sequence>
<evidence type="ECO:0000256" key="1">
    <source>
        <dbReference type="SAM" id="MobiDB-lite"/>
    </source>
</evidence>
<dbReference type="GO" id="GO:0022625">
    <property type="term" value="C:cytosolic large ribosomal subunit"/>
    <property type="evidence" value="ECO:0007669"/>
    <property type="project" value="InterPro"/>
</dbReference>
<dbReference type="GO" id="GO:0003723">
    <property type="term" value="F:RNA binding"/>
    <property type="evidence" value="ECO:0007669"/>
    <property type="project" value="InterPro"/>
</dbReference>
<evidence type="ECO:0000313" key="4">
    <source>
        <dbReference type="Proteomes" id="UP000001075"/>
    </source>
</evidence>